<evidence type="ECO:0000313" key="9">
    <source>
        <dbReference type="Proteomes" id="UP000613580"/>
    </source>
</evidence>
<keyword evidence="9" id="KW-1185">Reference proteome</keyword>
<dbReference type="Proteomes" id="UP000613580">
    <property type="component" value="Unassembled WGS sequence"/>
</dbReference>
<dbReference type="GO" id="GO:0010181">
    <property type="term" value="F:FMN binding"/>
    <property type="evidence" value="ECO:0007669"/>
    <property type="project" value="InterPro"/>
</dbReference>
<proteinExistence type="predicted"/>
<comment type="cofactor">
    <cofactor evidence="1">
        <name>FMN</name>
        <dbReference type="ChEBI" id="CHEBI:58210"/>
    </cofactor>
</comment>
<dbReference type="Pfam" id="PF07992">
    <property type="entry name" value="Pyr_redox_2"/>
    <property type="match status" value="1"/>
</dbReference>
<evidence type="ECO:0000256" key="3">
    <source>
        <dbReference type="ARBA" id="ARBA00022643"/>
    </source>
</evidence>
<dbReference type="PANTHER" id="PTHR43303:SF4">
    <property type="entry name" value="NADPH DEHYDROGENASE C23G7.10C-RELATED"/>
    <property type="match status" value="1"/>
</dbReference>
<protein>
    <recommendedName>
        <fullName evidence="10">NADH:flavin oxidoreductase/NADH oxidase N-terminal domain-containing protein</fullName>
    </recommendedName>
</protein>
<evidence type="ECO:0008006" key="10">
    <source>
        <dbReference type="Google" id="ProtNLM"/>
    </source>
</evidence>
<dbReference type="EMBL" id="JACAZE010000007">
    <property type="protein sequence ID" value="KAF7311064.1"/>
    <property type="molecule type" value="Genomic_DNA"/>
</dbReference>
<evidence type="ECO:0000259" key="6">
    <source>
        <dbReference type="Pfam" id="PF00724"/>
    </source>
</evidence>
<keyword evidence="5" id="KW-0560">Oxidoreductase</keyword>
<dbReference type="PRINTS" id="PR00368">
    <property type="entry name" value="FADPNR"/>
</dbReference>
<dbReference type="InterPro" id="IPR013785">
    <property type="entry name" value="Aldolase_TIM"/>
</dbReference>
<feature type="domain" description="FAD/NAD(P)-binding" evidence="7">
    <location>
        <begin position="447"/>
        <end position="727"/>
    </location>
</feature>
<dbReference type="Pfam" id="PF00724">
    <property type="entry name" value="Oxidored_FMN"/>
    <property type="match status" value="1"/>
</dbReference>
<dbReference type="AlphaFoldDB" id="A0A8H6WG20"/>
<dbReference type="SUPFAM" id="SSF51905">
    <property type="entry name" value="FAD/NAD(P)-binding domain"/>
    <property type="match status" value="1"/>
</dbReference>
<dbReference type="GO" id="GO:0050661">
    <property type="term" value="F:NADP binding"/>
    <property type="evidence" value="ECO:0007669"/>
    <property type="project" value="InterPro"/>
</dbReference>
<dbReference type="SUPFAM" id="SSF51395">
    <property type="entry name" value="FMN-linked oxidoreductases"/>
    <property type="match status" value="1"/>
</dbReference>
<evidence type="ECO:0000256" key="1">
    <source>
        <dbReference type="ARBA" id="ARBA00001917"/>
    </source>
</evidence>
<organism evidence="8 9">
    <name type="scientific">Mycena chlorophos</name>
    <name type="common">Agaric fungus</name>
    <name type="synonym">Agaricus chlorophos</name>
    <dbReference type="NCBI Taxonomy" id="658473"/>
    <lineage>
        <taxon>Eukaryota</taxon>
        <taxon>Fungi</taxon>
        <taxon>Dikarya</taxon>
        <taxon>Basidiomycota</taxon>
        <taxon>Agaricomycotina</taxon>
        <taxon>Agaricomycetes</taxon>
        <taxon>Agaricomycetidae</taxon>
        <taxon>Agaricales</taxon>
        <taxon>Marasmiineae</taxon>
        <taxon>Mycenaceae</taxon>
        <taxon>Mycena</taxon>
    </lineage>
</organism>
<dbReference type="OrthoDB" id="72788at2759"/>
<sequence>MASHINVGVPGTREFIPLNTPPIGTAESADPPALFKPLTIKGVEFKNRIWAAPMCQYSSQDGHATDWHFVHIGSLATRGVGSICIEATAVVPEGRISPEDAGLWTDSQIAPLKRIVEFSHAHGTKIGIQLAHAGRKASTYAPWIKDRMGHGTSWTAQVDENGWPDNTYAPSAISFHDKIYPDPKAMTEEDMKYVEDAFVAAAKRCHEVGFDFIEVHAAHGYLIHEFVSPLSNHRTDEYGGSLENRLRFPTRIVQRVREAWGHDKPLFVRISASDWAEGPEKSEDGKWLQWGIEQSTIWAGELHKQGICDFLDASSGGNWQEQKIPVKHGYQVHFSEAIKKAHPDLLVGAVGMITDPLEAEAYVKEGKADVVSLARGLLRDPHWALSAAKLLGVQVKSANQASGCRSTVSCYNLRNLFQQDVHESASEVKQPTKTCPLQALASSWLEGGAGGSAVAKNLATKLPSASVTLINPLPYLIARPTLPRMTVSDSNDLFDTALVPYDKLFIGTNGKFVKGTVETIRAEKKGGSVVLADGQEIGYDVLVLAPGSVWDGPTAVPNDEAEVSAFVAQQRAMFANAEKIVLVGGGAVSIEYAGEIKDIWPKKNVTIVHAGDALLNPAYPPRFRKALESTLHSRGIKIILNDAVDEFPPGGTPVKTRNGAIIDADLVVPVRGPQPRTEFVSKSLGAEALDERGQIKVSPTLQLLNHPNIFAIGDAINVVEQKQVMKAVAHAEIVTANVVSKLSGSTKPLKAYKGSPEMIIVTNGKNGGRAYLGFLWGIVLGDWFAKMIKAKTLLVPMVRGGMGY</sequence>
<gene>
    <name evidence="8" type="ORF">HMN09_00650200</name>
</gene>
<evidence type="ECO:0000256" key="2">
    <source>
        <dbReference type="ARBA" id="ARBA00022630"/>
    </source>
</evidence>
<dbReference type="InterPro" id="IPR001155">
    <property type="entry name" value="OxRdtase_FMN_N"/>
</dbReference>
<dbReference type="CDD" id="cd02932">
    <property type="entry name" value="OYE_YqiM_FMN"/>
    <property type="match status" value="1"/>
</dbReference>
<evidence type="ECO:0000256" key="4">
    <source>
        <dbReference type="ARBA" id="ARBA00022857"/>
    </source>
</evidence>
<accession>A0A8H6WG20</accession>
<comment type="caution">
    <text evidence="8">The sequence shown here is derived from an EMBL/GenBank/DDBJ whole genome shotgun (WGS) entry which is preliminary data.</text>
</comment>
<dbReference type="Gene3D" id="3.50.50.100">
    <property type="match status" value="1"/>
</dbReference>
<name>A0A8H6WG20_MYCCL</name>
<keyword evidence="4" id="KW-0521">NADP</keyword>
<evidence type="ECO:0000256" key="5">
    <source>
        <dbReference type="ARBA" id="ARBA00023002"/>
    </source>
</evidence>
<feature type="domain" description="NADH:flavin oxidoreductase/NADH oxidase N-terminal" evidence="6">
    <location>
        <begin position="34"/>
        <end position="388"/>
    </location>
</feature>
<keyword evidence="3" id="KW-0288">FMN</keyword>
<dbReference type="Gene3D" id="3.20.20.70">
    <property type="entry name" value="Aldolase class I"/>
    <property type="match status" value="1"/>
</dbReference>
<dbReference type="PANTHER" id="PTHR43303">
    <property type="entry name" value="NADPH DEHYDROGENASE C23G7.10C-RELATED"/>
    <property type="match status" value="1"/>
</dbReference>
<evidence type="ECO:0000313" key="8">
    <source>
        <dbReference type="EMBL" id="KAF7311064.1"/>
    </source>
</evidence>
<dbReference type="InterPro" id="IPR023753">
    <property type="entry name" value="FAD/NAD-binding_dom"/>
</dbReference>
<dbReference type="InterPro" id="IPR044152">
    <property type="entry name" value="YqjM-like"/>
</dbReference>
<reference evidence="8" key="1">
    <citation type="submission" date="2020-05" db="EMBL/GenBank/DDBJ databases">
        <title>Mycena genomes resolve the evolution of fungal bioluminescence.</title>
        <authorList>
            <person name="Tsai I.J."/>
        </authorList>
    </citation>
    <scope>NUCLEOTIDE SEQUENCE</scope>
    <source>
        <strain evidence="8">110903Hualien_Pintung</strain>
    </source>
</reference>
<dbReference type="InterPro" id="IPR036188">
    <property type="entry name" value="FAD/NAD-bd_sf"/>
</dbReference>
<dbReference type="GO" id="GO:0003959">
    <property type="term" value="F:NADPH dehydrogenase activity"/>
    <property type="evidence" value="ECO:0007669"/>
    <property type="project" value="InterPro"/>
</dbReference>
<keyword evidence="2" id="KW-0285">Flavoprotein</keyword>
<evidence type="ECO:0000259" key="7">
    <source>
        <dbReference type="Pfam" id="PF07992"/>
    </source>
</evidence>